<evidence type="ECO:0000313" key="3">
    <source>
        <dbReference type="EMBL" id="AAF11652.1"/>
    </source>
</evidence>
<dbReference type="EMBL" id="AE000513">
    <property type="protein sequence ID" value="AAF11652.1"/>
    <property type="molecule type" value="Genomic_DNA"/>
</dbReference>
<keyword evidence="1" id="KW-0472">Membrane</keyword>
<feature type="transmembrane region" description="Helical" evidence="1">
    <location>
        <begin position="6"/>
        <end position="25"/>
    </location>
</feature>
<dbReference type="STRING" id="243230.DR_2097"/>
<evidence type="ECO:0000313" key="4">
    <source>
        <dbReference type="Proteomes" id="UP000002524"/>
    </source>
</evidence>
<dbReference type="InParanoid" id="Q9RSM7"/>
<dbReference type="InterPro" id="IPR058058">
    <property type="entry name" value="CBU_0592-like"/>
</dbReference>
<organism evidence="3 4">
    <name type="scientific">Deinococcus radiodurans (strain ATCC 13939 / DSM 20539 / JCM 16871 / CCUG 27074 / LMG 4051 / NBRC 15346 / NCIMB 9279 / VKM B-1422 / R1)</name>
    <dbReference type="NCBI Taxonomy" id="243230"/>
    <lineage>
        <taxon>Bacteria</taxon>
        <taxon>Thermotogati</taxon>
        <taxon>Deinococcota</taxon>
        <taxon>Deinococci</taxon>
        <taxon>Deinococcales</taxon>
        <taxon>Deinococcaceae</taxon>
        <taxon>Deinococcus</taxon>
    </lineage>
</organism>
<dbReference type="EnsemblBacteria" id="AAF11652">
    <property type="protein sequence ID" value="AAF11652"/>
    <property type="gene ID" value="DR_2097"/>
</dbReference>
<gene>
    <name evidence="3" type="ordered locus">DR_2097</name>
</gene>
<evidence type="ECO:0000259" key="2">
    <source>
        <dbReference type="Pfam" id="PF26604"/>
    </source>
</evidence>
<dbReference type="HOGENOM" id="CLU_160525_2_0_0"/>
<proteinExistence type="predicted"/>
<dbReference type="Proteomes" id="UP000002524">
    <property type="component" value="Chromosome 1"/>
</dbReference>
<feature type="transmembrane region" description="Helical" evidence="1">
    <location>
        <begin position="37"/>
        <end position="54"/>
    </location>
</feature>
<accession>Q9RSM7</accession>
<dbReference type="RefSeq" id="WP_010888728.1">
    <property type="nucleotide sequence ID" value="NC_001263.1"/>
</dbReference>
<dbReference type="GeneID" id="69518338"/>
<name>Q9RSM7_DEIRA</name>
<dbReference type="OrthoDB" id="73992at2"/>
<dbReference type="eggNOG" id="ENOG5033DCB">
    <property type="taxonomic scope" value="Bacteria"/>
</dbReference>
<protein>
    <recommendedName>
        <fullName evidence="2">CBU-0592-like domain-containing protein</fullName>
    </recommendedName>
</protein>
<feature type="domain" description="CBU-0592-like" evidence="2">
    <location>
        <begin position="8"/>
        <end position="76"/>
    </location>
</feature>
<keyword evidence="1" id="KW-1133">Transmembrane helix</keyword>
<feature type="transmembrane region" description="Helical" evidence="1">
    <location>
        <begin position="60"/>
        <end position="77"/>
    </location>
</feature>
<dbReference type="PaxDb" id="243230-DR_2097"/>
<dbReference type="NCBIfam" id="NF047864">
    <property type="entry name" value="CBU_0592_membra"/>
    <property type="match status" value="1"/>
</dbReference>
<dbReference type="AlphaFoldDB" id="Q9RSM7"/>
<dbReference type="KEGG" id="dra:DR_2097"/>
<dbReference type="Pfam" id="PF26604">
    <property type="entry name" value="CBU_0592"/>
    <property type="match status" value="1"/>
</dbReference>
<sequence length="85" mass="9079">MHSDTVIQIVSILGAIQILVAYVLAQTGRMPTGSRTYNLLNFVGSGLLAIVAVLERNWGFILLEGTWSLVSLAALLWPGKMGGGH</sequence>
<evidence type="ECO:0000256" key="1">
    <source>
        <dbReference type="SAM" id="Phobius"/>
    </source>
</evidence>
<keyword evidence="1" id="KW-0812">Transmembrane</keyword>
<keyword evidence="4" id="KW-1185">Reference proteome</keyword>
<dbReference type="PIR" id="G75315">
    <property type="entry name" value="G75315"/>
</dbReference>
<dbReference type="PATRIC" id="fig|243230.17.peg.2321"/>
<reference evidence="3 4" key="1">
    <citation type="journal article" date="1999" name="Science">
        <title>Genome sequence of the radioresistant bacterium Deinococcus radiodurans R1.</title>
        <authorList>
            <person name="White O."/>
            <person name="Eisen J.A."/>
            <person name="Heidelberg J.F."/>
            <person name="Hickey E.K."/>
            <person name="Peterson J.D."/>
            <person name="Dodson R.J."/>
            <person name="Haft D.H."/>
            <person name="Gwinn M.L."/>
            <person name="Nelson W.C."/>
            <person name="Richardson D.L."/>
            <person name="Moffat K.S."/>
            <person name="Qin H."/>
            <person name="Jiang L."/>
            <person name="Pamphile W."/>
            <person name="Crosby M."/>
            <person name="Shen M."/>
            <person name="Vamathevan J.J."/>
            <person name="Lam P."/>
            <person name="McDonald L."/>
            <person name="Utterback T."/>
            <person name="Zalewski C."/>
            <person name="Makarova K.S."/>
            <person name="Aravind L."/>
            <person name="Daly M.J."/>
            <person name="Minton K.W."/>
            <person name="Fleischmann R.D."/>
            <person name="Ketchum K.A."/>
            <person name="Nelson K.E."/>
            <person name="Salzberg S."/>
            <person name="Smith H.O."/>
            <person name="Venter J.C."/>
            <person name="Fraser C.M."/>
        </authorList>
    </citation>
    <scope>NUCLEOTIDE SEQUENCE [LARGE SCALE GENOMIC DNA]</scope>
    <source>
        <strain evidence="4">ATCC 13939 / DSM 20539 / JCM 16871 / LMG 4051 / NBRC 15346 / NCIMB 9279 / R1 / VKM B-1422</strain>
    </source>
</reference>